<dbReference type="SUPFAM" id="SSF51182">
    <property type="entry name" value="RmlC-like cupins"/>
    <property type="match status" value="1"/>
</dbReference>
<dbReference type="InterPro" id="IPR013096">
    <property type="entry name" value="Cupin_2"/>
</dbReference>
<dbReference type="RefSeq" id="WP_344335016.1">
    <property type="nucleotide sequence ID" value="NZ_BAAAKJ010000161.1"/>
</dbReference>
<dbReference type="InterPro" id="IPR051610">
    <property type="entry name" value="GPI/OXD"/>
</dbReference>
<keyword evidence="4" id="KW-1185">Reference proteome</keyword>
<dbReference type="Proteomes" id="UP001499863">
    <property type="component" value="Unassembled WGS sequence"/>
</dbReference>
<dbReference type="Gene3D" id="2.60.120.10">
    <property type="entry name" value="Jelly Rolls"/>
    <property type="match status" value="2"/>
</dbReference>
<evidence type="ECO:0000259" key="2">
    <source>
        <dbReference type="Pfam" id="PF07883"/>
    </source>
</evidence>
<reference evidence="4" key="1">
    <citation type="journal article" date="2019" name="Int. J. Syst. Evol. Microbiol.">
        <title>The Global Catalogue of Microorganisms (GCM) 10K type strain sequencing project: providing services to taxonomists for standard genome sequencing and annotation.</title>
        <authorList>
            <consortium name="The Broad Institute Genomics Platform"/>
            <consortium name="The Broad Institute Genome Sequencing Center for Infectious Disease"/>
            <person name="Wu L."/>
            <person name="Ma J."/>
        </authorList>
    </citation>
    <scope>NUCLEOTIDE SEQUENCE [LARGE SCALE GENOMIC DNA]</scope>
    <source>
        <strain evidence="4">JCM 12393</strain>
    </source>
</reference>
<sequence length="266" mass="27711">MSDASAPAGVLVADTRDASEIYGVHGAPGLTYWKALASRQHLEAEVEAVEVARIPPGGLSGEHRHTRTEEIYFILRGHGEFLVNGEVRPARPGSLLLTGIGTVHGLRNTGAPAGVTDPGYGSAPEGHLEWLVIEMPAPATSEVLHGLAPDAPTAELTERKTETMRLHDLREEKAVDPAGVFTGPLRLVEIRELADGDGAAFSAHTSEHTVFVLTGSGTATAGDTAVELTAGTAVTLPFGAEAVITAGAGGLEFFHAELAVPERGPR</sequence>
<dbReference type="InterPro" id="IPR014710">
    <property type="entry name" value="RmlC-like_jellyroll"/>
</dbReference>
<dbReference type="PANTHER" id="PTHR35848:SF6">
    <property type="entry name" value="CUPIN TYPE-2 DOMAIN-CONTAINING PROTEIN"/>
    <property type="match status" value="1"/>
</dbReference>
<keyword evidence="1" id="KW-0479">Metal-binding</keyword>
<evidence type="ECO:0000313" key="3">
    <source>
        <dbReference type="EMBL" id="GAA1395398.1"/>
    </source>
</evidence>
<dbReference type="PANTHER" id="PTHR35848">
    <property type="entry name" value="OXALATE-BINDING PROTEIN"/>
    <property type="match status" value="1"/>
</dbReference>
<comment type="caution">
    <text evidence="3">The sequence shown here is derived from an EMBL/GenBank/DDBJ whole genome shotgun (WGS) entry which is preliminary data.</text>
</comment>
<gene>
    <name evidence="3" type="ORF">GCM10009639_30500</name>
</gene>
<dbReference type="InterPro" id="IPR011051">
    <property type="entry name" value="RmlC_Cupin_sf"/>
</dbReference>
<organism evidence="3 4">
    <name type="scientific">Kitasatospora putterlickiae</name>
    <dbReference type="NCBI Taxonomy" id="221725"/>
    <lineage>
        <taxon>Bacteria</taxon>
        <taxon>Bacillati</taxon>
        <taxon>Actinomycetota</taxon>
        <taxon>Actinomycetes</taxon>
        <taxon>Kitasatosporales</taxon>
        <taxon>Streptomycetaceae</taxon>
        <taxon>Kitasatospora</taxon>
    </lineage>
</organism>
<dbReference type="Pfam" id="PF07883">
    <property type="entry name" value="Cupin_2"/>
    <property type="match status" value="1"/>
</dbReference>
<feature type="domain" description="Cupin type-2" evidence="2">
    <location>
        <begin position="52"/>
        <end position="111"/>
    </location>
</feature>
<dbReference type="EMBL" id="BAAAKJ010000161">
    <property type="protein sequence ID" value="GAA1395398.1"/>
    <property type="molecule type" value="Genomic_DNA"/>
</dbReference>
<evidence type="ECO:0000313" key="4">
    <source>
        <dbReference type="Proteomes" id="UP001499863"/>
    </source>
</evidence>
<proteinExistence type="predicted"/>
<protein>
    <recommendedName>
        <fullName evidence="2">Cupin type-2 domain-containing protein</fullName>
    </recommendedName>
</protein>
<accession>A0ABP4IP31</accession>
<name>A0ABP4IP31_9ACTN</name>
<evidence type="ECO:0000256" key="1">
    <source>
        <dbReference type="ARBA" id="ARBA00022723"/>
    </source>
</evidence>